<dbReference type="Gene3D" id="1.20.1070.10">
    <property type="entry name" value="Rhodopsin 7-helix transmembrane proteins"/>
    <property type="match status" value="1"/>
</dbReference>
<keyword evidence="8" id="KW-1185">Reference proteome</keyword>
<dbReference type="InterPro" id="IPR000832">
    <property type="entry name" value="GPCR_2_secretin-like"/>
</dbReference>
<comment type="subcellular location">
    <subcellularLocation>
        <location evidence="1">Membrane</location>
        <topology evidence="1">Multi-pass membrane protein</topology>
    </subcellularLocation>
</comment>
<keyword evidence="2 6" id="KW-0812">Transmembrane</keyword>
<evidence type="ECO:0000256" key="6">
    <source>
        <dbReference type="SAM" id="Phobius"/>
    </source>
</evidence>
<dbReference type="HOGENOM" id="CLU_1940293_0_0_1"/>
<name>B4HDP6_DROPE</name>
<reference evidence="7 8" key="1">
    <citation type="journal article" date="2007" name="Nature">
        <title>Evolution of genes and genomes on the Drosophila phylogeny.</title>
        <authorList>
            <consortium name="Drosophila 12 Genomes Consortium"/>
            <person name="Clark A.G."/>
            <person name="Eisen M.B."/>
            <person name="Smith D.R."/>
            <person name="Bergman C.M."/>
            <person name="Oliver B."/>
            <person name="Markow T.A."/>
            <person name="Kaufman T.C."/>
            <person name="Kellis M."/>
            <person name="Gelbart W."/>
            <person name="Iyer V.N."/>
            <person name="Pollard D.A."/>
            <person name="Sackton T.B."/>
            <person name="Larracuente A.M."/>
            <person name="Singh N.D."/>
            <person name="Abad J.P."/>
            <person name="Abt D.N."/>
            <person name="Adryan B."/>
            <person name="Aguade M."/>
            <person name="Akashi H."/>
            <person name="Anderson W.W."/>
            <person name="Aquadro C.F."/>
            <person name="Ardell D.H."/>
            <person name="Arguello R."/>
            <person name="Artieri C.G."/>
            <person name="Barbash D.A."/>
            <person name="Barker D."/>
            <person name="Barsanti P."/>
            <person name="Batterham P."/>
            <person name="Batzoglou S."/>
            <person name="Begun D."/>
            <person name="Bhutkar A."/>
            <person name="Blanco E."/>
            <person name="Bosak S.A."/>
            <person name="Bradley R.K."/>
            <person name="Brand A.D."/>
            <person name="Brent M.R."/>
            <person name="Brooks A.N."/>
            <person name="Brown R.H."/>
            <person name="Butlin R.K."/>
            <person name="Caggese C."/>
            <person name="Calvi B.R."/>
            <person name="Bernardo de Carvalho A."/>
            <person name="Caspi A."/>
            <person name="Castrezana S."/>
            <person name="Celniker S.E."/>
            <person name="Chang J.L."/>
            <person name="Chapple C."/>
            <person name="Chatterji S."/>
            <person name="Chinwalla A."/>
            <person name="Civetta A."/>
            <person name="Clifton S.W."/>
            <person name="Comeron J.M."/>
            <person name="Costello J.C."/>
            <person name="Coyne J.A."/>
            <person name="Daub J."/>
            <person name="David R.G."/>
            <person name="Delcher A.L."/>
            <person name="Delehaunty K."/>
            <person name="Do C.B."/>
            <person name="Ebling H."/>
            <person name="Edwards K."/>
            <person name="Eickbush T."/>
            <person name="Evans J.D."/>
            <person name="Filipski A."/>
            <person name="Findeiss S."/>
            <person name="Freyhult E."/>
            <person name="Fulton L."/>
            <person name="Fulton R."/>
            <person name="Garcia A.C."/>
            <person name="Gardiner A."/>
            <person name="Garfield D.A."/>
            <person name="Garvin B.E."/>
            <person name="Gibson G."/>
            <person name="Gilbert D."/>
            <person name="Gnerre S."/>
            <person name="Godfrey J."/>
            <person name="Good R."/>
            <person name="Gotea V."/>
            <person name="Gravely B."/>
            <person name="Greenberg A.J."/>
            <person name="Griffiths-Jones S."/>
            <person name="Gross S."/>
            <person name="Guigo R."/>
            <person name="Gustafson E.A."/>
            <person name="Haerty W."/>
            <person name="Hahn M.W."/>
            <person name="Halligan D.L."/>
            <person name="Halpern A.L."/>
            <person name="Halter G.M."/>
            <person name="Han M.V."/>
            <person name="Heger A."/>
            <person name="Hillier L."/>
            <person name="Hinrichs A.S."/>
            <person name="Holmes I."/>
            <person name="Hoskins R.A."/>
            <person name="Hubisz M.J."/>
            <person name="Hultmark D."/>
            <person name="Huntley M.A."/>
            <person name="Jaffe D.B."/>
            <person name="Jagadeeshan S."/>
            <person name="Jeck W.R."/>
            <person name="Johnson J."/>
            <person name="Jones C.D."/>
            <person name="Jordan W.C."/>
            <person name="Karpen G.H."/>
            <person name="Kataoka E."/>
            <person name="Keightley P.D."/>
            <person name="Kheradpour P."/>
            <person name="Kirkness E.F."/>
            <person name="Koerich L.B."/>
            <person name="Kristiansen K."/>
            <person name="Kudrna D."/>
            <person name="Kulathinal R.J."/>
            <person name="Kumar S."/>
            <person name="Kwok R."/>
            <person name="Lander E."/>
            <person name="Langley C.H."/>
            <person name="Lapoint R."/>
            <person name="Lazzaro B.P."/>
            <person name="Lee S.J."/>
            <person name="Levesque L."/>
            <person name="Li R."/>
            <person name="Lin C.F."/>
            <person name="Lin M.F."/>
            <person name="Lindblad-Toh K."/>
            <person name="Llopart A."/>
            <person name="Long M."/>
            <person name="Low L."/>
            <person name="Lozovsky E."/>
            <person name="Lu J."/>
            <person name="Luo M."/>
            <person name="Machado C.A."/>
            <person name="Makalowski W."/>
            <person name="Marzo M."/>
            <person name="Matsuda M."/>
            <person name="Matzkin L."/>
            <person name="McAllister B."/>
            <person name="McBride C.S."/>
            <person name="McKernan B."/>
            <person name="McKernan K."/>
            <person name="Mendez-Lago M."/>
            <person name="Minx P."/>
            <person name="Mollenhauer M.U."/>
            <person name="Montooth K."/>
            <person name="Mount S.M."/>
            <person name="Mu X."/>
            <person name="Myers E."/>
            <person name="Negre B."/>
            <person name="Newfeld S."/>
            <person name="Nielsen R."/>
            <person name="Noor M.A."/>
            <person name="O'Grady P."/>
            <person name="Pachter L."/>
            <person name="Papaceit M."/>
            <person name="Parisi M.J."/>
            <person name="Parisi M."/>
            <person name="Parts L."/>
            <person name="Pedersen J.S."/>
            <person name="Pesole G."/>
            <person name="Phillippy A.M."/>
            <person name="Ponting C.P."/>
            <person name="Pop M."/>
            <person name="Porcelli D."/>
            <person name="Powell J.R."/>
            <person name="Prohaska S."/>
            <person name="Pruitt K."/>
            <person name="Puig M."/>
            <person name="Quesneville H."/>
            <person name="Ram K.R."/>
            <person name="Rand D."/>
            <person name="Rasmussen M.D."/>
            <person name="Reed L.K."/>
            <person name="Reenan R."/>
            <person name="Reily A."/>
            <person name="Remington K.A."/>
            <person name="Rieger T.T."/>
            <person name="Ritchie M.G."/>
            <person name="Robin C."/>
            <person name="Rogers Y.H."/>
            <person name="Rohde C."/>
            <person name="Rozas J."/>
            <person name="Rubenfield M.J."/>
            <person name="Ruiz A."/>
            <person name="Russo S."/>
            <person name="Salzberg S.L."/>
            <person name="Sanchez-Gracia A."/>
            <person name="Saranga D.J."/>
            <person name="Sato H."/>
            <person name="Schaeffer S.W."/>
            <person name="Schatz M.C."/>
            <person name="Schlenke T."/>
            <person name="Schwartz R."/>
            <person name="Segarra C."/>
            <person name="Singh R.S."/>
            <person name="Sirot L."/>
            <person name="Sirota M."/>
            <person name="Sisneros N.B."/>
            <person name="Smith C.D."/>
            <person name="Smith T.F."/>
            <person name="Spieth J."/>
            <person name="Stage D.E."/>
            <person name="Stark A."/>
            <person name="Stephan W."/>
            <person name="Strausberg R.L."/>
            <person name="Strempel S."/>
            <person name="Sturgill D."/>
            <person name="Sutton G."/>
            <person name="Sutton G.G."/>
            <person name="Tao W."/>
            <person name="Teichmann S."/>
            <person name="Tobari Y.N."/>
            <person name="Tomimura Y."/>
            <person name="Tsolas J.M."/>
            <person name="Valente V.L."/>
            <person name="Venter E."/>
            <person name="Venter J.C."/>
            <person name="Vicario S."/>
            <person name="Vieira F.G."/>
            <person name="Vilella A.J."/>
            <person name="Villasante A."/>
            <person name="Walenz B."/>
            <person name="Wang J."/>
            <person name="Wasserman M."/>
            <person name="Watts T."/>
            <person name="Wilson D."/>
            <person name="Wilson R.K."/>
            <person name="Wing R.A."/>
            <person name="Wolfner M.F."/>
            <person name="Wong A."/>
            <person name="Wong G.K."/>
            <person name="Wu C.I."/>
            <person name="Wu G."/>
            <person name="Yamamoto D."/>
            <person name="Yang H.P."/>
            <person name="Yang S.P."/>
            <person name="Yorke J.A."/>
            <person name="Yoshida K."/>
            <person name="Zdobnov E."/>
            <person name="Zhang P."/>
            <person name="Zhang Y."/>
            <person name="Zimin A.V."/>
            <person name="Baldwin J."/>
            <person name="Abdouelleil A."/>
            <person name="Abdulkadir J."/>
            <person name="Abebe A."/>
            <person name="Abera B."/>
            <person name="Abreu J."/>
            <person name="Acer S.C."/>
            <person name="Aftuck L."/>
            <person name="Alexander A."/>
            <person name="An P."/>
            <person name="Anderson E."/>
            <person name="Anderson S."/>
            <person name="Arachi H."/>
            <person name="Azer M."/>
            <person name="Bachantsang P."/>
            <person name="Barry A."/>
            <person name="Bayul T."/>
            <person name="Berlin A."/>
            <person name="Bessette D."/>
            <person name="Bloom T."/>
            <person name="Blye J."/>
            <person name="Boguslavskiy L."/>
            <person name="Bonnet C."/>
            <person name="Boukhgalter B."/>
            <person name="Bourzgui I."/>
            <person name="Brown A."/>
            <person name="Cahill P."/>
            <person name="Channer S."/>
            <person name="Cheshatsang Y."/>
            <person name="Chuda L."/>
            <person name="Citroen M."/>
            <person name="Collymore A."/>
            <person name="Cooke P."/>
            <person name="Costello M."/>
            <person name="D'Aco K."/>
            <person name="Daza R."/>
            <person name="De Haan G."/>
            <person name="DeGray S."/>
            <person name="DeMaso C."/>
            <person name="Dhargay N."/>
            <person name="Dooley K."/>
            <person name="Dooley E."/>
            <person name="Doricent M."/>
            <person name="Dorje P."/>
            <person name="Dorjee K."/>
            <person name="Dupes A."/>
            <person name="Elong R."/>
            <person name="Falk J."/>
            <person name="Farina A."/>
            <person name="Faro S."/>
            <person name="Ferguson D."/>
            <person name="Fisher S."/>
            <person name="Foley C.D."/>
            <person name="Franke A."/>
            <person name="Friedrich D."/>
            <person name="Gadbois L."/>
            <person name="Gearin G."/>
            <person name="Gearin C.R."/>
            <person name="Giannoukos G."/>
            <person name="Goode T."/>
            <person name="Graham J."/>
            <person name="Grandbois E."/>
            <person name="Grewal S."/>
            <person name="Gyaltsen K."/>
            <person name="Hafez N."/>
            <person name="Hagos B."/>
            <person name="Hall J."/>
            <person name="Henson C."/>
            <person name="Hollinger A."/>
            <person name="Honan T."/>
            <person name="Huard M.D."/>
            <person name="Hughes L."/>
            <person name="Hurhula B."/>
            <person name="Husby M.E."/>
            <person name="Kamat A."/>
            <person name="Kanga B."/>
            <person name="Kashin S."/>
            <person name="Khazanovich D."/>
            <person name="Kisner P."/>
            <person name="Lance K."/>
            <person name="Lara M."/>
            <person name="Lee W."/>
            <person name="Lennon N."/>
            <person name="Letendre F."/>
            <person name="LeVine R."/>
            <person name="Lipovsky A."/>
            <person name="Liu X."/>
            <person name="Liu J."/>
            <person name="Liu S."/>
            <person name="Lokyitsang T."/>
            <person name="Lokyitsang Y."/>
            <person name="Lubonja R."/>
            <person name="Lui A."/>
            <person name="MacDonald P."/>
            <person name="Magnisalis V."/>
            <person name="Maru K."/>
            <person name="Matthews C."/>
            <person name="McCusker W."/>
            <person name="McDonough S."/>
            <person name="Mehta T."/>
            <person name="Meldrim J."/>
            <person name="Meneus L."/>
            <person name="Mihai O."/>
            <person name="Mihalev A."/>
            <person name="Mihova T."/>
            <person name="Mittelman R."/>
            <person name="Mlenga V."/>
            <person name="Montmayeur A."/>
            <person name="Mulrain L."/>
            <person name="Navidi A."/>
            <person name="Naylor J."/>
            <person name="Negash T."/>
            <person name="Nguyen T."/>
            <person name="Nguyen N."/>
            <person name="Nicol R."/>
            <person name="Norbu C."/>
            <person name="Norbu N."/>
            <person name="Novod N."/>
            <person name="O'Neill B."/>
            <person name="Osman S."/>
            <person name="Markiewicz E."/>
            <person name="Oyono O.L."/>
            <person name="Patti C."/>
            <person name="Phunkhang P."/>
            <person name="Pierre F."/>
            <person name="Priest M."/>
            <person name="Raghuraman S."/>
            <person name="Rege F."/>
            <person name="Reyes R."/>
            <person name="Rise C."/>
            <person name="Rogov P."/>
            <person name="Ross K."/>
            <person name="Ryan E."/>
            <person name="Settipalli S."/>
            <person name="Shea T."/>
            <person name="Sherpa N."/>
            <person name="Shi L."/>
            <person name="Shih D."/>
            <person name="Sparrow T."/>
            <person name="Spaulding J."/>
            <person name="Stalker J."/>
            <person name="Stange-Thomann N."/>
            <person name="Stavropoulos S."/>
            <person name="Stone C."/>
            <person name="Strader C."/>
            <person name="Tesfaye S."/>
            <person name="Thomson T."/>
            <person name="Thoulutsang Y."/>
            <person name="Thoulutsang D."/>
            <person name="Topham K."/>
            <person name="Topping I."/>
            <person name="Tsamla T."/>
            <person name="Vassiliev H."/>
            <person name="Vo A."/>
            <person name="Wangchuk T."/>
            <person name="Wangdi T."/>
            <person name="Weiand M."/>
            <person name="Wilkinson J."/>
            <person name="Wilson A."/>
            <person name="Yadav S."/>
            <person name="Young G."/>
            <person name="Yu Q."/>
            <person name="Zembek L."/>
            <person name="Zhong D."/>
            <person name="Zimmer A."/>
            <person name="Zwirko Z."/>
            <person name="Jaffe D.B."/>
            <person name="Alvarez P."/>
            <person name="Brockman W."/>
            <person name="Butler J."/>
            <person name="Chin C."/>
            <person name="Gnerre S."/>
            <person name="Grabherr M."/>
            <person name="Kleber M."/>
            <person name="Mauceli E."/>
            <person name="MacCallum I."/>
        </authorList>
    </citation>
    <scope>NUCLEOTIDE SEQUENCE [LARGE SCALE GENOMIC DNA]</scope>
    <source>
        <strain evidence="8">MSH-3 / Tucson 14011-0111.49</strain>
    </source>
</reference>
<proteinExistence type="predicted"/>
<dbReference type="eggNOG" id="KOG4564">
    <property type="taxonomic scope" value="Eukaryota"/>
</dbReference>
<protein>
    <submittedName>
        <fullName evidence="7">GL12858</fullName>
    </submittedName>
</protein>
<dbReference type="PRINTS" id="PR00249">
    <property type="entry name" value="GPCRSECRETIN"/>
</dbReference>
<evidence type="ECO:0000256" key="4">
    <source>
        <dbReference type="ARBA" id="ARBA00023136"/>
    </source>
</evidence>
<dbReference type="AlphaFoldDB" id="B4HDP6"/>
<keyword evidence="4 6" id="KW-0472">Membrane</keyword>
<feature type="transmembrane region" description="Helical" evidence="6">
    <location>
        <begin position="80"/>
        <end position="98"/>
    </location>
</feature>
<dbReference type="GO" id="GO:0007188">
    <property type="term" value="P:adenylate cyclase-modulating G protein-coupled receptor signaling pathway"/>
    <property type="evidence" value="ECO:0007669"/>
    <property type="project" value="TreeGrafter"/>
</dbReference>
<dbReference type="PANTHER" id="PTHR45620:SF17">
    <property type="entry name" value="PDF RECEPTOR"/>
    <property type="match status" value="1"/>
</dbReference>
<dbReference type="OrthoDB" id="5967113at2759"/>
<dbReference type="GO" id="GO:0008528">
    <property type="term" value="F:G protein-coupled peptide receptor activity"/>
    <property type="evidence" value="ECO:0007669"/>
    <property type="project" value="TreeGrafter"/>
</dbReference>
<evidence type="ECO:0000256" key="5">
    <source>
        <dbReference type="SAM" id="MobiDB-lite"/>
    </source>
</evidence>
<feature type="compositionally biased region" description="Polar residues" evidence="5">
    <location>
        <begin position="120"/>
        <end position="130"/>
    </location>
</feature>
<accession>B4HDP6</accession>
<evidence type="ECO:0000256" key="1">
    <source>
        <dbReference type="ARBA" id="ARBA00004141"/>
    </source>
</evidence>
<feature type="compositionally biased region" description="Low complexity" evidence="5">
    <location>
        <begin position="105"/>
        <end position="119"/>
    </location>
</feature>
<dbReference type="STRING" id="7234.B4HDP6"/>
<feature type="region of interest" description="Disordered" evidence="5">
    <location>
        <begin position="104"/>
        <end position="130"/>
    </location>
</feature>
<organism evidence="8">
    <name type="scientific">Drosophila persimilis</name>
    <name type="common">Fruit fly</name>
    <dbReference type="NCBI Taxonomy" id="7234"/>
    <lineage>
        <taxon>Eukaryota</taxon>
        <taxon>Metazoa</taxon>
        <taxon>Ecdysozoa</taxon>
        <taxon>Arthropoda</taxon>
        <taxon>Hexapoda</taxon>
        <taxon>Insecta</taxon>
        <taxon>Pterygota</taxon>
        <taxon>Neoptera</taxon>
        <taxon>Endopterygota</taxon>
        <taxon>Diptera</taxon>
        <taxon>Brachycera</taxon>
        <taxon>Muscomorpha</taxon>
        <taxon>Ephydroidea</taxon>
        <taxon>Drosophilidae</taxon>
        <taxon>Drosophila</taxon>
        <taxon>Sophophora</taxon>
    </lineage>
</organism>
<dbReference type="EMBL" id="CH480789">
    <property type="protein sequence ID" value="EDW35058.1"/>
    <property type="molecule type" value="Genomic_DNA"/>
</dbReference>
<evidence type="ECO:0000313" key="7">
    <source>
        <dbReference type="EMBL" id="EDW35058.1"/>
    </source>
</evidence>
<dbReference type="PANTHER" id="PTHR45620">
    <property type="entry name" value="PDF RECEPTOR-LIKE PROTEIN-RELATED"/>
    <property type="match status" value="1"/>
</dbReference>
<keyword evidence="3 6" id="KW-1133">Transmembrane helix</keyword>
<feature type="transmembrane region" description="Helical" evidence="6">
    <location>
        <begin position="48"/>
        <end position="68"/>
    </location>
</feature>
<sequence>MTAEAIAAGWTDYGPCYRPEVIRLMQQMGSKDIDLYIEIARHTRTLEIVGLCLSLLALLVSLVIFCSFRSLRNNRTRIHKNLFVAMVLQVLIRLTIYLDQFQRGSKSSGSSSNSSSSLSAIENTVSRIHQ</sequence>
<evidence type="ECO:0000256" key="2">
    <source>
        <dbReference type="ARBA" id="ARBA00022692"/>
    </source>
</evidence>
<dbReference type="Proteomes" id="UP000008744">
    <property type="component" value="Unassembled WGS sequence"/>
</dbReference>
<evidence type="ECO:0000313" key="8">
    <source>
        <dbReference type="Proteomes" id="UP000008744"/>
    </source>
</evidence>
<dbReference type="InterPro" id="IPR050332">
    <property type="entry name" value="GPCR_2"/>
</dbReference>
<dbReference type="GO" id="GO:0005886">
    <property type="term" value="C:plasma membrane"/>
    <property type="evidence" value="ECO:0007669"/>
    <property type="project" value="TreeGrafter"/>
</dbReference>
<evidence type="ECO:0000256" key="3">
    <source>
        <dbReference type="ARBA" id="ARBA00022989"/>
    </source>
</evidence>
<dbReference type="Pfam" id="PF00002">
    <property type="entry name" value="7tm_2"/>
    <property type="match status" value="1"/>
</dbReference>
<gene>
    <name evidence="7" type="primary">Dper\GL12858</name>
    <name evidence="7" type="ORF">Dper_GL12858</name>
</gene>